<evidence type="ECO:0000313" key="1">
    <source>
        <dbReference type="EMBL" id="PVD35179.1"/>
    </source>
</evidence>
<name>A0A2T7PP33_POMCA</name>
<evidence type="ECO:0008006" key="3">
    <source>
        <dbReference type="Google" id="ProtNLM"/>
    </source>
</evidence>
<dbReference type="EMBL" id="PZQS01000003">
    <property type="protein sequence ID" value="PVD35179.1"/>
    <property type="molecule type" value="Genomic_DNA"/>
</dbReference>
<dbReference type="OrthoDB" id="431287at2759"/>
<keyword evidence="2" id="KW-1185">Reference proteome</keyword>
<comment type="caution">
    <text evidence="1">The sequence shown here is derived from an EMBL/GenBank/DDBJ whole genome shotgun (WGS) entry which is preliminary data.</text>
</comment>
<reference evidence="1 2" key="1">
    <citation type="submission" date="2018-04" db="EMBL/GenBank/DDBJ databases">
        <title>The genome of golden apple snail Pomacea canaliculata provides insight into stress tolerance and invasive adaptation.</title>
        <authorList>
            <person name="Liu C."/>
            <person name="Liu B."/>
            <person name="Ren Y."/>
            <person name="Zhang Y."/>
            <person name="Wang H."/>
            <person name="Li S."/>
            <person name="Jiang F."/>
            <person name="Yin L."/>
            <person name="Zhang G."/>
            <person name="Qian W."/>
            <person name="Fan W."/>
        </authorList>
    </citation>
    <scope>NUCLEOTIDE SEQUENCE [LARGE SCALE GENOMIC DNA]</scope>
    <source>
        <strain evidence="1">SZHN2017</strain>
        <tissue evidence="1">Muscle</tissue>
    </source>
</reference>
<evidence type="ECO:0000313" key="2">
    <source>
        <dbReference type="Proteomes" id="UP000245119"/>
    </source>
</evidence>
<protein>
    <recommendedName>
        <fullName evidence="3">SAM domain-containing protein</fullName>
    </recommendedName>
</protein>
<dbReference type="AlphaFoldDB" id="A0A2T7PP33"/>
<gene>
    <name evidence="1" type="ORF">C0Q70_06460</name>
</gene>
<proteinExistence type="predicted"/>
<accession>A0A2T7PP33</accession>
<dbReference type="Proteomes" id="UP000245119">
    <property type="component" value="Linkage Group LG3"/>
</dbReference>
<sequence>MSRILLLQQTTPSSVADDLITKTKTSQTVGKSLLGRSHGRQGRSRYRYRCRYLDDTVDRLPHNDEGEPHTILETVGSCDVDNGSLPTTTTVDKVLEAWAESSDVTPQTLRFLKDEGFTSMRMLSRLTPDEIDKAFQGPRLLPLAQCLALKEAVKKLTGETAAPAPAPSPAQLLPPHLPPHLPLHLPLHL</sequence>
<organism evidence="1 2">
    <name type="scientific">Pomacea canaliculata</name>
    <name type="common">Golden apple snail</name>
    <dbReference type="NCBI Taxonomy" id="400727"/>
    <lineage>
        <taxon>Eukaryota</taxon>
        <taxon>Metazoa</taxon>
        <taxon>Spiralia</taxon>
        <taxon>Lophotrochozoa</taxon>
        <taxon>Mollusca</taxon>
        <taxon>Gastropoda</taxon>
        <taxon>Caenogastropoda</taxon>
        <taxon>Architaenioglossa</taxon>
        <taxon>Ampullarioidea</taxon>
        <taxon>Ampullariidae</taxon>
        <taxon>Pomacea</taxon>
    </lineage>
</organism>